<keyword evidence="10" id="KW-1185">Reference proteome</keyword>
<comment type="similarity">
    <text evidence="2">Belongs to the nurim family.</text>
</comment>
<dbReference type="PANTHER" id="PTHR31040">
    <property type="entry name" value="NURIM"/>
    <property type="match status" value="1"/>
</dbReference>
<reference evidence="9 10" key="1">
    <citation type="journal article" date="2018" name="Genome Biol. Evol.">
        <title>Multiple Roots of Fruiting Body Formation in Amoebozoa.</title>
        <authorList>
            <person name="Hillmann F."/>
            <person name="Forbes G."/>
            <person name="Novohradska S."/>
            <person name="Ferling I."/>
            <person name="Riege K."/>
            <person name="Groth M."/>
            <person name="Westermann M."/>
            <person name="Marz M."/>
            <person name="Spaller T."/>
            <person name="Winckler T."/>
            <person name="Schaap P."/>
            <person name="Glockner G."/>
        </authorList>
    </citation>
    <scope>NUCLEOTIDE SEQUENCE [LARGE SCALE GENOMIC DNA]</scope>
    <source>
        <strain evidence="9 10">Jena</strain>
    </source>
</reference>
<evidence type="ECO:0000256" key="8">
    <source>
        <dbReference type="SAM" id="Phobius"/>
    </source>
</evidence>
<dbReference type="OrthoDB" id="5329332at2759"/>
<keyword evidence="3 8" id="KW-0812">Transmembrane</keyword>
<organism evidence="9 10">
    <name type="scientific">Planoprotostelium fungivorum</name>
    <dbReference type="NCBI Taxonomy" id="1890364"/>
    <lineage>
        <taxon>Eukaryota</taxon>
        <taxon>Amoebozoa</taxon>
        <taxon>Evosea</taxon>
        <taxon>Variosea</taxon>
        <taxon>Cavosteliida</taxon>
        <taxon>Cavosteliaceae</taxon>
        <taxon>Planoprotostelium</taxon>
    </lineage>
</organism>
<keyword evidence="4 8" id="KW-1133">Transmembrane helix</keyword>
<dbReference type="EMBL" id="MDYQ01000002">
    <property type="protein sequence ID" value="PRP89630.1"/>
    <property type="molecule type" value="Genomic_DNA"/>
</dbReference>
<feature type="transmembrane region" description="Helical" evidence="8">
    <location>
        <begin position="389"/>
        <end position="406"/>
    </location>
</feature>
<evidence type="ECO:0000256" key="6">
    <source>
        <dbReference type="ARBA" id="ARBA00031700"/>
    </source>
</evidence>
<protein>
    <recommendedName>
        <fullName evidence="7">Nuclear envelope membrane protein</fullName>
    </recommendedName>
    <alternativeName>
        <fullName evidence="6">Nuclear rim protein</fullName>
    </alternativeName>
</protein>
<evidence type="ECO:0000256" key="1">
    <source>
        <dbReference type="ARBA" id="ARBA00004141"/>
    </source>
</evidence>
<comment type="subcellular location">
    <subcellularLocation>
        <location evidence="1">Membrane</location>
        <topology evidence="1">Multi-pass membrane protein</topology>
    </subcellularLocation>
</comment>
<keyword evidence="5 8" id="KW-0472">Membrane</keyword>
<evidence type="ECO:0000256" key="4">
    <source>
        <dbReference type="ARBA" id="ARBA00022989"/>
    </source>
</evidence>
<dbReference type="Proteomes" id="UP000241769">
    <property type="component" value="Unassembled WGS sequence"/>
</dbReference>
<evidence type="ECO:0000256" key="7">
    <source>
        <dbReference type="ARBA" id="ARBA00032957"/>
    </source>
</evidence>
<evidence type="ECO:0000256" key="3">
    <source>
        <dbReference type="ARBA" id="ARBA00022692"/>
    </source>
</evidence>
<dbReference type="InterPro" id="IPR033580">
    <property type="entry name" value="Nurim-like"/>
</dbReference>
<comment type="caution">
    <text evidence="9">The sequence shown here is derived from an EMBL/GenBank/DDBJ whole genome shotgun (WGS) entry which is preliminary data.</text>
</comment>
<proteinExistence type="inferred from homology"/>
<sequence>MQDKCRAILHMCQSDCHPKMHIKKGEVPILHAYLIDPLSSDEIEEVHRDFELGSFAQTNPTFHLFIHDATKEHHGKSHASIRRSIDSQRMNEDFLIIDRETPLNRSVWLVQHVVTESDIKDGSAVDMTDVWEILVKTIYASITKVNYDVGNMDIKEDLINAGVPHPYDPKTNPQTNPLDIDMDMKAEGEMMPLWAVVEPDEYETSTESKDRENVLCGGGHPDIVYRLKRDVAAAHGVISHWTTASDVDGDYPPGSKQLQMDWDSSDPRPSRLIQFFIGIIAYLSVNLTLYHVGIFLYRAGFHEEANKTGLSLQSTMLRNILCVGGFVVQHSLMACGPIKRAWRASTLSHLERSTYILSTALALEGLLFHWNYIPVVIWRLSLQWNRYLVYPYLLGWILIWGETFLMDHLELMGLKQIWTHLIGDREPIASKGRHTQNLYKHMRHPIMIGMLLVLWVAPCMTIDRFCFALSFTLYAAMANRINEEDLHWVEDQLEMKREAWKLNEPKWRQ</sequence>
<dbReference type="PANTHER" id="PTHR31040:SF1">
    <property type="entry name" value="NURIM"/>
    <property type="match status" value="1"/>
</dbReference>
<evidence type="ECO:0000313" key="9">
    <source>
        <dbReference type="EMBL" id="PRP89630.1"/>
    </source>
</evidence>
<feature type="transmembrane region" description="Helical" evidence="8">
    <location>
        <begin position="275"/>
        <end position="296"/>
    </location>
</feature>
<accession>A0A2P6P0A9</accession>
<dbReference type="InParanoid" id="A0A2P6P0A9"/>
<feature type="transmembrane region" description="Helical" evidence="8">
    <location>
        <begin position="446"/>
        <end position="476"/>
    </location>
</feature>
<name>A0A2P6P0A9_9EUKA</name>
<gene>
    <name evidence="9" type="ORF">PROFUN_00894</name>
</gene>
<dbReference type="GO" id="GO:0031965">
    <property type="term" value="C:nuclear membrane"/>
    <property type="evidence" value="ECO:0007669"/>
    <property type="project" value="TreeGrafter"/>
</dbReference>
<evidence type="ECO:0000313" key="10">
    <source>
        <dbReference type="Proteomes" id="UP000241769"/>
    </source>
</evidence>
<evidence type="ECO:0000256" key="5">
    <source>
        <dbReference type="ARBA" id="ARBA00023136"/>
    </source>
</evidence>
<evidence type="ECO:0000256" key="2">
    <source>
        <dbReference type="ARBA" id="ARBA00010631"/>
    </source>
</evidence>
<dbReference type="Gene3D" id="1.20.120.1630">
    <property type="match status" value="1"/>
</dbReference>
<dbReference type="AlphaFoldDB" id="A0A2P6P0A9"/>